<organism evidence="1">
    <name type="scientific">marine sediment metagenome</name>
    <dbReference type="NCBI Taxonomy" id="412755"/>
    <lineage>
        <taxon>unclassified sequences</taxon>
        <taxon>metagenomes</taxon>
        <taxon>ecological metagenomes</taxon>
    </lineage>
</organism>
<name>X1CVC9_9ZZZZ</name>
<proteinExistence type="predicted"/>
<accession>X1CVC9</accession>
<comment type="caution">
    <text evidence="1">The sequence shown here is derived from an EMBL/GenBank/DDBJ whole genome shotgun (WGS) entry which is preliminary data.</text>
</comment>
<dbReference type="AlphaFoldDB" id="X1CVC9"/>
<dbReference type="EMBL" id="BARV01033690">
    <property type="protein sequence ID" value="GAI52878.1"/>
    <property type="molecule type" value="Genomic_DNA"/>
</dbReference>
<evidence type="ECO:0000313" key="1">
    <source>
        <dbReference type="EMBL" id="GAH00040.1"/>
    </source>
</evidence>
<evidence type="ECO:0000313" key="2">
    <source>
        <dbReference type="EMBL" id="GAI52878.1"/>
    </source>
</evidence>
<dbReference type="EMBL" id="BART01029338">
    <property type="protein sequence ID" value="GAH00040.1"/>
    <property type="molecule type" value="Genomic_DNA"/>
</dbReference>
<gene>
    <name evidence="1" type="ORF">S01H4_51508</name>
    <name evidence="2" type="ORF">S06H3_52906</name>
</gene>
<protein>
    <submittedName>
        <fullName evidence="1">Uncharacterized protein</fullName>
    </submittedName>
</protein>
<reference evidence="1" key="1">
    <citation type="journal article" date="2014" name="Front. Microbiol.">
        <title>High frequency of phylogenetically diverse reductive dehalogenase-homologous genes in deep subseafloor sedimentary metagenomes.</title>
        <authorList>
            <person name="Kawai M."/>
            <person name="Futagami T."/>
            <person name="Toyoda A."/>
            <person name="Takaki Y."/>
            <person name="Nishi S."/>
            <person name="Hori S."/>
            <person name="Arai W."/>
            <person name="Tsubouchi T."/>
            <person name="Morono Y."/>
            <person name="Uchiyama I."/>
            <person name="Ito T."/>
            <person name="Fujiyama A."/>
            <person name="Inagaki F."/>
            <person name="Takami H."/>
        </authorList>
    </citation>
    <scope>NUCLEOTIDE SEQUENCE</scope>
    <source>
        <strain evidence="1">Expedition CK06-06</strain>
    </source>
</reference>
<sequence>MFSSLALEQALANESPLLLFVSREEEDKFPLEGDKNFHYF</sequence>